<dbReference type="Proteomes" id="UP001234495">
    <property type="component" value="Unassembled WGS sequence"/>
</dbReference>
<reference evidence="1 2" key="1">
    <citation type="submission" date="2023-07" db="EMBL/GenBank/DDBJ databases">
        <title>Genomic Encyclopedia of Type Strains, Phase IV (KMG-IV): sequencing the most valuable type-strain genomes for metagenomic binning, comparative biology and taxonomic classification.</title>
        <authorList>
            <person name="Goeker M."/>
        </authorList>
    </citation>
    <scope>NUCLEOTIDE SEQUENCE [LARGE SCALE GENOMIC DNA]</scope>
    <source>
        <strain evidence="1 2">DSM 29005</strain>
    </source>
</reference>
<sequence length="33" mass="3591">MAAPSGGNSIFFLSKKITPIWTQQIIRLSGEAK</sequence>
<name>A0ABT9ZDH9_9BACI</name>
<evidence type="ECO:0000313" key="2">
    <source>
        <dbReference type="Proteomes" id="UP001234495"/>
    </source>
</evidence>
<evidence type="ECO:0000313" key="1">
    <source>
        <dbReference type="EMBL" id="MDQ0230320.1"/>
    </source>
</evidence>
<organism evidence="1 2">
    <name type="scientific">Metabacillus malikii</name>
    <dbReference type="NCBI Taxonomy" id="1504265"/>
    <lineage>
        <taxon>Bacteria</taxon>
        <taxon>Bacillati</taxon>
        <taxon>Bacillota</taxon>
        <taxon>Bacilli</taxon>
        <taxon>Bacillales</taxon>
        <taxon>Bacillaceae</taxon>
        <taxon>Metabacillus</taxon>
    </lineage>
</organism>
<keyword evidence="2" id="KW-1185">Reference proteome</keyword>
<gene>
    <name evidence="1" type="ORF">J2S19_001574</name>
</gene>
<protein>
    <submittedName>
        <fullName evidence="1">Uncharacterized protein</fullName>
    </submittedName>
</protein>
<comment type="caution">
    <text evidence="1">The sequence shown here is derived from an EMBL/GenBank/DDBJ whole genome shotgun (WGS) entry which is preliminary data.</text>
</comment>
<dbReference type="EMBL" id="JAUSUD010000005">
    <property type="protein sequence ID" value="MDQ0230320.1"/>
    <property type="molecule type" value="Genomic_DNA"/>
</dbReference>
<proteinExistence type="predicted"/>
<accession>A0ABT9ZDH9</accession>